<feature type="transmembrane region" description="Helical" evidence="19">
    <location>
        <begin position="33"/>
        <end position="59"/>
    </location>
</feature>
<evidence type="ECO:0000256" key="18">
    <source>
        <dbReference type="ARBA" id="ARBA00049504"/>
    </source>
</evidence>
<comment type="catalytic activity">
    <reaction evidence="17 19">
        <text>alpha-ribazole + adenosylcob(III)inamide-GDP = adenosylcob(III)alamin + GMP + H(+)</text>
        <dbReference type="Rhea" id="RHEA:16049"/>
        <dbReference type="ChEBI" id="CHEBI:10329"/>
        <dbReference type="ChEBI" id="CHEBI:15378"/>
        <dbReference type="ChEBI" id="CHEBI:18408"/>
        <dbReference type="ChEBI" id="CHEBI:58115"/>
        <dbReference type="ChEBI" id="CHEBI:60487"/>
        <dbReference type="EC" id="2.7.8.26"/>
    </reaction>
</comment>
<feature type="transmembrane region" description="Helical" evidence="19">
    <location>
        <begin position="142"/>
        <end position="162"/>
    </location>
</feature>
<evidence type="ECO:0000256" key="14">
    <source>
        <dbReference type="ARBA" id="ARBA00025228"/>
    </source>
</evidence>
<keyword evidence="11 19" id="KW-0460">Magnesium</keyword>
<dbReference type="PANTHER" id="PTHR34148:SF1">
    <property type="entry name" value="ADENOSYLCOBINAMIDE-GDP RIBAZOLETRANSFERASE"/>
    <property type="match status" value="1"/>
</dbReference>
<evidence type="ECO:0000256" key="16">
    <source>
        <dbReference type="ARBA" id="ARBA00032853"/>
    </source>
</evidence>
<dbReference type="PANTHER" id="PTHR34148">
    <property type="entry name" value="ADENOSYLCOBINAMIDE-GDP RIBAZOLETRANSFERASE"/>
    <property type="match status" value="1"/>
</dbReference>
<evidence type="ECO:0000256" key="3">
    <source>
        <dbReference type="ARBA" id="ARBA00004663"/>
    </source>
</evidence>
<comment type="function">
    <text evidence="14 19">Joins adenosylcobinamide-GDP and alpha-ribazole to generate adenosylcobalamin (Ado-cobalamin). Also synthesizes adenosylcobalamin 5'-phosphate from adenosylcobinamide-GDP and alpha-ribazole 5'-phosphate.</text>
</comment>
<evidence type="ECO:0000256" key="11">
    <source>
        <dbReference type="ARBA" id="ARBA00022842"/>
    </source>
</evidence>
<evidence type="ECO:0000256" key="4">
    <source>
        <dbReference type="ARBA" id="ARBA00010561"/>
    </source>
</evidence>
<feature type="transmembrane region" description="Helical" evidence="19">
    <location>
        <begin position="183"/>
        <end position="203"/>
    </location>
</feature>
<sequence length="262" mass="28458">MKRAWSGWWLALQLLTVFPIRRAVEWNEWHVRWLVRCMPLVGGLIGACSAALYALYLSVSFGSPLFWSFLLLWLGVWLAGGLHADGLMDVGDAFFSYRDVKRRQEIMSDSRVGAFAVLVLFTVLSFRWLFLYESLQTGVPWALLVAVPCLSRAGAASLLVTAKLAKPTGMAASLREYSSWRDAVGALMAALFVLALLAAIGAVPLPTGLALLAATGLLVAAVRRWAETQFGGINGDVLGAFIEGGETVLWGVIWLLHSSGMA</sequence>
<evidence type="ECO:0000313" key="21">
    <source>
        <dbReference type="Proteomes" id="UP000501421"/>
    </source>
</evidence>
<dbReference type="EC" id="2.7.8.26" evidence="5 19"/>
<keyword evidence="8 19" id="KW-0169">Cobalamin biosynthesis</keyword>
<comment type="catalytic activity">
    <reaction evidence="18 19">
        <text>alpha-ribazole 5'-phosphate + adenosylcob(III)inamide-GDP = adenosylcob(III)alamin 5'-phosphate + GMP + H(+)</text>
        <dbReference type="Rhea" id="RHEA:23560"/>
        <dbReference type="ChEBI" id="CHEBI:15378"/>
        <dbReference type="ChEBI" id="CHEBI:57918"/>
        <dbReference type="ChEBI" id="CHEBI:58115"/>
        <dbReference type="ChEBI" id="CHEBI:60487"/>
        <dbReference type="ChEBI" id="CHEBI:60493"/>
        <dbReference type="EC" id="2.7.8.26"/>
    </reaction>
</comment>
<protein>
    <recommendedName>
        <fullName evidence="6 19">Adenosylcobinamide-GDP ribazoletransferase</fullName>
        <ecNumber evidence="5 19">2.7.8.26</ecNumber>
    </recommendedName>
    <alternativeName>
        <fullName evidence="16 19">Cobalamin synthase</fullName>
    </alternativeName>
    <alternativeName>
        <fullName evidence="15 19">Cobalamin-5'-phosphate synthase</fullName>
    </alternativeName>
</protein>
<evidence type="ECO:0000256" key="17">
    <source>
        <dbReference type="ARBA" id="ARBA00048623"/>
    </source>
</evidence>
<evidence type="ECO:0000256" key="19">
    <source>
        <dbReference type="HAMAP-Rule" id="MF_00719"/>
    </source>
</evidence>
<evidence type="ECO:0000256" key="12">
    <source>
        <dbReference type="ARBA" id="ARBA00022989"/>
    </source>
</evidence>
<keyword evidence="9 19" id="KW-0808">Transferase</keyword>
<evidence type="ECO:0000256" key="9">
    <source>
        <dbReference type="ARBA" id="ARBA00022679"/>
    </source>
</evidence>
<feature type="transmembrane region" description="Helical" evidence="19">
    <location>
        <begin position="112"/>
        <end position="130"/>
    </location>
</feature>
<gene>
    <name evidence="19 20" type="primary">cobS</name>
    <name evidence="20" type="ORF">GsuE55_06080</name>
</gene>
<comment type="pathway">
    <text evidence="3 19">Cofactor biosynthesis; adenosylcobalamin biosynthesis; adenosylcobalamin from cob(II)yrinate a,c-diamide: step 7/7.</text>
</comment>
<dbReference type="AlphaFoldDB" id="A0A679FMJ0"/>
<keyword evidence="21" id="KW-1185">Reference proteome</keyword>
<evidence type="ECO:0000256" key="7">
    <source>
        <dbReference type="ARBA" id="ARBA00022475"/>
    </source>
</evidence>
<feature type="transmembrane region" description="Helical" evidence="19">
    <location>
        <begin position="65"/>
        <end position="91"/>
    </location>
</feature>
<comment type="cofactor">
    <cofactor evidence="1 19">
        <name>Mg(2+)</name>
        <dbReference type="ChEBI" id="CHEBI:18420"/>
    </cofactor>
</comment>
<evidence type="ECO:0000256" key="8">
    <source>
        <dbReference type="ARBA" id="ARBA00022573"/>
    </source>
</evidence>
<dbReference type="HAMAP" id="MF_00719">
    <property type="entry name" value="CobS"/>
    <property type="match status" value="1"/>
</dbReference>
<dbReference type="EMBL" id="AP022557">
    <property type="protein sequence ID" value="BBW95775.1"/>
    <property type="molecule type" value="Genomic_DNA"/>
</dbReference>
<keyword evidence="13 19" id="KW-0472">Membrane</keyword>
<evidence type="ECO:0000256" key="10">
    <source>
        <dbReference type="ARBA" id="ARBA00022692"/>
    </source>
</evidence>
<proteinExistence type="inferred from homology"/>
<evidence type="ECO:0000256" key="15">
    <source>
        <dbReference type="ARBA" id="ARBA00032605"/>
    </source>
</evidence>
<dbReference type="InterPro" id="IPR003805">
    <property type="entry name" value="CobS"/>
</dbReference>
<evidence type="ECO:0000256" key="5">
    <source>
        <dbReference type="ARBA" id="ARBA00013200"/>
    </source>
</evidence>
<comment type="similarity">
    <text evidence="4 19">Belongs to the CobS family.</text>
</comment>
<dbReference type="GO" id="GO:0008818">
    <property type="term" value="F:cobalamin 5'-phosphate synthase activity"/>
    <property type="evidence" value="ECO:0007669"/>
    <property type="project" value="UniProtKB-UniRule"/>
</dbReference>
<dbReference type="RefSeq" id="WP_172418506.1">
    <property type="nucleotide sequence ID" value="NZ_AP022557.1"/>
</dbReference>
<dbReference type="UniPathway" id="UPA00148">
    <property type="reaction ID" value="UER00238"/>
</dbReference>
<reference evidence="21" key="1">
    <citation type="journal article" date="2020" name="Microbiol. Resour. Announc.">
        <title>Complete Genome Sequence of Geobacillus sp. Strain E55-1, Isolated from Mine Geyser in Japan.</title>
        <authorList>
            <person name="Miyazaki K."/>
            <person name="Hase E."/>
            <person name="Tokito N."/>
        </authorList>
    </citation>
    <scope>NUCLEOTIDE SEQUENCE [LARGE SCALE GENOMIC DNA]</scope>
    <source>
        <strain evidence="21">E55-1</strain>
    </source>
</reference>
<dbReference type="Proteomes" id="UP000501421">
    <property type="component" value="Chromosome"/>
</dbReference>
<accession>A0A679FMJ0</accession>
<dbReference type="Pfam" id="PF02654">
    <property type="entry name" value="CobS"/>
    <property type="match status" value="1"/>
</dbReference>
<evidence type="ECO:0000256" key="2">
    <source>
        <dbReference type="ARBA" id="ARBA00004651"/>
    </source>
</evidence>
<keyword evidence="12 19" id="KW-1133">Transmembrane helix</keyword>
<evidence type="ECO:0000256" key="6">
    <source>
        <dbReference type="ARBA" id="ARBA00015850"/>
    </source>
</evidence>
<organism evidence="20 21">
    <name type="scientific">Geobacillus subterraneus</name>
    <dbReference type="NCBI Taxonomy" id="129338"/>
    <lineage>
        <taxon>Bacteria</taxon>
        <taxon>Bacillati</taxon>
        <taxon>Bacillota</taxon>
        <taxon>Bacilli</taxon>
        <taxon>Bacillales</taxon>
        <taxon>Anoxybacillaceae</taxon>
        <taxon>Geobacillus</taxon>
    </lineage>
</organism>
<keyword evidence="10 19" id="KW-0812">Transmembrane</keyword>
<evidence type="ECO:0000256" key="1">
    <source>
        <dbReference type="ARBA" id="ARBA00001946"/>
    </source>
</evidence>
<dbReference type="GO" id="GO:0009236">
    <property type="term" value="P:cobalamin biosynthetic process"/>
    <property type="evidence" value="ECO:0007669"/>
    <property type="project" value="UniProtKB-UniRule"/>
</dbReference>
<comment type="subcellular location">
    <subcellularLocation>
        <location evidence="2 19">Cell membrane</location>
        <topology evidence="2 19">Multi-pass membrane protein</topology>
    </subcellularLocation>
</comment>
<dbReference type="GO" id="GO:0051073">
    <property type="term" value="F:adenosylcobinamide-GDP ribazoletransferase activity"/>
    <property type="evidence" value="ECO:0007669"/>
    <property type="project" value="UniProtKB-UniRule"/>
</dbReference>
<name>A0A679FMJ0_9BACL</name>
<keyword evidence="7 19" id="KW-1003">Cell membrane</keyword>
<evidence type="ECO:0000313" key="20">
    <source>
        <dbReference type="EMBL" id="BBW95775.1"/>
    </source>
</evidence>
<evidence type="ECO:0000256" key="13">
    <source>
        <dbReference type="ARBA" id="ARBA00023136"/>
    </source>
</evidence>
<dbReference type="GO" id="GO:0005886">
    <property type="term" value="C:plasma membrane"/>
    <property type="evidence" value="ECO:0007669"/>
    <property type="project" value="UniProtKB-SubCell"/>
</dbReference>